<accession>A0A437AMG3</accession>
<gene>
    <name evidence="1" type="ORF">TUBRATIS_13370</name>
</gene>
<name>A0A437AMG3_9MICR</name>
<dbReference type="Proteomes" id="UP000282876">
    <property type="component" value="Unassembled WGS sequence"/>
</dbReference>
<dbReference type="VEuPathDB" id="MicrosporidiaDB:TUBRATIS_13370"/>
<evidence type="ECO:0000313" key="2">
    <source>
        <dbReference type="Proteomes" id="UP000282876"/>
    </source>
</evidence>
<protein>
    <submittedName>
        <fullName evidence="1">Uncharacterized protein</fullName>
    </submittedName>
</protein>
<keyword evidence="2" id="KW-1185">Reference proteome</keyword>
<proteinExistence type="predicted"/>
<organism evidence="1 2">
    <name type="scientific">Tubulinosema ratisbonensis</name>
    <dbReference type="NCBI Taxonomy" id="291195"/>
    <lineage>
        <taxon>Eukaryota</taxon>
        <taxon>Fungi</taxon>
        <taxon>Fungi incertae sedis</taxon>
        <taxon>Microsporidia</taxon>
        <taxon>Tubulinosematoidea</taxon>
        <taxon>Tubulinosematidae</taxon>
        <taxon>Tubulinosema</taxon>
    </lineage>
</organism>
<reference evidence="1 2" key="1">
    <citation type="submission" date="2018-10" db="EMBL/GenBank/DDBJ databases">
        <title>Draft genome sequence of the microsporidian Tubulinosema ratisbonensis.</title>
        <authorList>
            <person name="Polonais V."/>
            <person name="Peyretaillade E."/>
            <person name="Niehus S."/>
            <person name="Wawrzyniak I."/>
            <person name="Franchet A."/>
            <person name="Gaspin C."/>
            <person name="Reichstadt M."/>
            <person name="Belser C."/>
            <person name="Labadie K."/>
            <person name="Delbac F."/>
            <person name="Ferrandon D."/>
        </authorList>
    </citation>
    <scope>NUCLEOTIDE SEQUENCE [LARGE SCALE GENOMIC DNA]</scope>
    <source>
        <strain evidence="1 2">Franzen</strain>
    </source>
</reference>
<dbReference type="EMBL" id="RCSS01000290">
    <property type="protein sequence ID" value="RVD92166.1"/>
    <property type="molecule type" value="Genomic_DNA"/>
</dbReference>
<comment type="caution">
    <text evidence="1">The sequence shown here is derived from an EMBL/GenBank/DDBJ whole genome shotgun (WGS) entry which is preliminary data.</text>
</comment>
<evidence type="ECO:0000313" key="1">
    <source>
        <dbReference type="EMBL" id="RVD92166.1"/>
    </source>
</evidence>
<dbReference type="AlphaFoldDB" id="A0A437AMG3"/>
<dbReference type="OrthoDB" id="2192049at2759"/>
<sequence length="157" mass="18478">MINTEKLEKNSKLHISTQSICGNLMISNYIQFSTKRGILKDEITSLSCNYSMFICNGAAFEKRGFNCQNKKCNNKRKLNAESTLEHINVEYFKILRVIYSYVFDYDFYQSLNFVKSQNLHSSIRDLIIKFHDMGEKKIGGSILKFKWMKRPLQRSDY</sequence>